<dbReference type="AlphaFoldDB" id="A0A2K8YYF1"/>
<evidence type="ECO:0000259" key="3">
    <source>
        <dbReference type="Pfam" id="PF06414"/>
    </source>
</evidence>
<feature type="domain" description="Zeta toxin" evidence="3">
    <location>
        <begin position="2"/>
        <end position="143"/>
    </location>
</feature>
<evidence type="ECO:0000313" key="4">
    <source>
        <dbReference type="EMBL" id="AUD02660.1"/>
    </source>
</evidence>
<dbReference type="Proteomes" id="UP000232883">
    <property type="component" value="Chromosome"/>
</dbReference>
<accession>A0A2K8YYF1</accession>
<evidence type="ECO:0000256" key="1">
    <source>
        <dbReference type="ARBA" id="ARBA00022741"/>
    </source>
</evidence>
<dbReference type="PANTHER" id="PTHR39206">
    <property type="entry name" value="SLL8004 PROTEIN"/>
    <property type="match status" value="1"/>
</dbReference>
<dbReference type="OrthoDB" id="9791543at2"/>
<dbReference type="GO" id="GO:0005524">
    <property type="term" value="F:ATP binding"/>
    <property type="evidence" value="ECO:0007669"/>
    <property type="project" value="UniProtKB-KW"/>
</dbReference>
<keyword evidence="5" id="KW-1185">Reference proteome</keyword>
<dbReference type="Pfam" id="PF06414">
    <property type="entry name" value="Zeta_toxin"/>
    <property type="match status" value="1"/>
</dbReference>
<dbReference type="SUPFAM" id="SSF52540">
    <property type="entry name" value="P-loop containing nucleoside triphosphate hydrolases"/>
    <property type="match status" value="1"/>
</dbReference>
<reference evidence="4 5" key="1">
    <citation type="submission" date="2017-11" db="EMBL/GenBank/DDBJ databases">
        <title>Taxonomic description and genome sequences of Spirosoma HA7 sp. nov., isolated from pollen microhabitat of Corylus avellana.</title>
        <authorList>
            <person name="Ambika Manirajan B."/>
            <person name="Suarez C."/>
            <person name="Ratering S."/>
            <person name="Geissler-Plaum R."/>
            <person name="Cardinale M."/>
            <person name="Sylvia S."/>
        </authorList>
    </citation>
    <scope>NUCLEOTIDE SEQUENCE [LARGE SCALE GENOMIC DNA]</scope>
    <source>
        <strain evidence="4 5">HA7</strain>
    </source>
</reference>
<keyword evidence="1" id="KW-0547">Nucleotide-binding</keyword>
<dbReference type="KEGG" id="spir:CWM47_12935"/>
<dbReference type="Gene3D" id="3.40.50.300">
    <property type="entry name" value="P-loop containing nucleotide triphosphate hydrolases"/>
    <property type="match status" value="1"/>
</dbReference>
<gene>
    <name evidence="4" type="ORF">CWM47_12935</name>
</gene>
<dbReference type="EMBL" id="CP025096">
    <property type="protein sequence ID" value="AUD02660.1"/>
    <property type="molecule type" value="Genomic_DNA"/>
</dbReference>
<evidence type="ECO:0000313" key="5">
    <source>
        <dbReference type="Proteomes" id="UP000232883"/>
    </source>
</evidence>
<dbReference type="GO" id="GO:0016301">
    <property type="term" value="F:kinase activity"/>
    <property type="evidence" value="ECO:0007669"/>
    <property type="project" value="InterPro"/>
</dbReference>
<protein>
    <submittedName>
        <fullName evidence="4">Zeta toxin</fullName>
    </submittedName>
</protein>
<dbReference type="InterPro" id="IPR010488">
    <property type="entry name" value="Zeta_toxin_domain"/>
</dbReference>
<evidence type="ECO:0000256" key="2">
    <source>
        <dbReference type="ARBA" id="ARBA00022840"/>
    </source>
</evidence>
<sequence>MPNLYIMAGPNGAGKTTAAYTLLPEVLDVWEFVNADEIARGLSPFKPDSVAFEAGRIMLQRVDHLMKQGVDFAFETTLSTRSYVQTIRRAKEAGYTITLFFVYLSSAEMAVDRVAKRVSMGGHNIPTDVVHRRYERALTNLFTLYLPICDSFLIINNSGDEPVEIAQGGLLKPTIVLDQILWNYLLNSYGNAS</sequence>
<keyword evidence="2" id="KW-0067">ATP-binding</keyword>
<name>A0A2K8YYF1_9BACT</name>
<dbReference type="PANTHER" id="PTHR39206:SF1">
    <property type="entry name" value="SLL8004 PROTEIN"/>
    <property type="match status" value="1"/>
</dbReference>
<organism evidence="4 5">
    <name type="scientific">Spirosoma pollinicola</name>
    <dbReference type="NCBI Taxonomy" id="2057025"/>
    <lineage>
        <taxon>Bacteria</taxon>
        <taxon>Pseudomonadati</taxon>
        <taxon>Bacteroidota</taxon>
        <taxon>Cytophagia</taxon>
        <taxon>Cytophagales</taxon>
        <taxon>Cytophagaceae</taxon>
        <taxon>Spirosoma</taxon>
    </lineage>
</organism>
<dbReference type="InterPro" id="IPR027417">
    <property type="entry name" value="P-loop_NTPase"/>
</dbReference>
<proteinExistence type="predicted"/>